<dbReference type="InterPro" id="IPR011006">
    <property type="entry name" value="CheY-like_superfamily"/>
</dbReference>
<dbReference type="Pfam" id="PF02518">
    <property type="entry name" value="HATPase_c"/>
    <property type="match status" value="1"/>
</dbReference>
<feature type="modified residue" description="4-aspartylphosphate" evidence="4">
    <location>
        <position position="384"/>
    </location>
</feature>
<evidence type="ECO:0000313" key="7">
    <source>
        <dbReference type="EMBL" id="AKF06503.1"/>
    </source>
</evidence>
<dbReference type="PANTHER" id="PTHR43547">
    <property type="entry name" value="TWO-COMPONENT HISTIDINE KINASE"/>
    <property type="match status" value="1"/>
</dbReference>
<dbReference type="AlphaFoldDB" id="A0A0F6YJT9"/>
<dbReference type="PRINTS" id="PR00344">
    <property type="entry name" value="BCTRLSENSOR"/>
</dbReference>
<dbReference type="InterPro" id="IPR036890">
    <property type="entry name" value="HATPase_C_sf"/>
</dbReference>
<proteinExistence type="predicted"/>
<keyword evidence="7" id="KW-0418">Kinase</keyword>
<protein>
    <recommendedName>
        <fullName evidence="2">histidine kinase</fullName>
        <ecNumber evidence="2">2.7.13.3</ecNumber>
    </recommendedName>
</protein>
<dbReference type="SMART" id="SM00448">
    <property type="entry name" value="REC"/>
    <property type="match status" value="1"/>
</dbReference>
<dbReference type="Gene3D" id="3.40.50.2300">
    <property type="match status" value="1"/>
</dbReference>
<organism evidence="7 8">
    <name type="scientific">Sandaracinus amylolyticus</name>
    <dbReference type="NCBI Taxonomy" id="927083"/>
    <lineage>
        <taxon>Bacteria</taxon>
        <taxon>Pseudomonadati</taxon>
        <taxon>Myxococcota</taxon>
        <taxon>Polyangia</taxon>
        <taxon>Polyangiales</taxon>
        <taxon>Sandaracinaceae</taxon>
        <taxon>Sandaracinus</taxon>
    </lineage>
</organism>
<dbReference type="InterPro" id="IPR005467">
    <property type="entry name" value="His_kinase_dom"/>
</dbReference>
<dbReference type="PANTHER" id="PTHR43547:SF2">
    <property type="entry name" value="HYBRID SIGNAL TRANSDUCTION HISTIDINE KINASE C"/>
    <property type="match status" value="1"/>
</dbReference>
<dbReference type="PROSITE" id="PS50110">
    <property type="entry name" value="RESPONSE_REGULATORY"/>
    <property type="match status" value="1"/>
</dbReference>
<evidence type="ECO:0000256" key="3">
    <source>
        <dbReference type="ARBA" id="ARBA00022553"/>
    </source>
</evidence>
<keyword evidence="8" id="KW-1185">Reference proteome</keyword>
<dbReference type="Proteomes" id="UP000034883">
    <property type="component" value="Chromosome"/>
</dbReference>
<keyword evidence="3 4" id="KW-0597">Phosphoprotein</keyword>
<dbReference type="InterPro" id="IPR003594">
    <property type="entry name" value="HATPase_dom"/>
</dbReference>
<evidence type="ECO:0000256" key="4">
    <source>
        <dbReference type="PROSITE-ProRule" id="PRU00169"/>
    </source>
</evidence>
<evidence type="ECO:0000259" key="6">
    <source>
        <dbReference type="PROSITE" id="PS50110"/>
    </source>
</evidence>
<dbReference type="KEGG" id="samy:DB32_003652"/>
<dbReference type="SUPFAM" id="SSF52172">
    <property type="entry name" value="CheY-like"/>
    <property type="match status" value="1"/>
</dbReference>
<dbReference type="SMART" id="SM00387">
    <property type="entry name" value="HATPase_c"/>
    <property type="match status" value="1"/>
</dbReference>
<reference evidence="7 8" key="1">
    <citation type="submission" date="2015-03" db="EMBL/GenBank/DDBJ databases">
        <title>Genome assembly of Sandaracinus amylolyticus DSM 53668.</title>
        <authorList>
            <person name="Sharma G."/>
            <person name="Subramanian S."/>
        </authorList>
    </citation>
    <scope>NUCLEOTIDE SEQUENCE [LARGE SCALE GENOMIC DNA]</scope>
    <source>
        <strain evidence="7 8">DSM 53668</strain>
    </source>
</reference>
<accession>A0A0F6YJT9</accession>
<dbReference type="STRING" id="927083.DB32_003652"/>
<evidence type="ECO:0000256" key="1">
    <source>
        <dbReference type="ARBA" id="ARBA00000085"/>
    </source>
</evidence>
<dbReference type="EMBL" id="CP011125">
    <property type="protein sequence ID" value="AKF06503.1"/>
    <property type="molecule type" value="Genomic_DNA"/>
</dbReference>
<feature type="domain" description="Response regulatory" evidence="6">
    <location>
        <begin position="337"/>
        <end position="445"/>
    </location>
</feature>
<keyword evidence="7" id="KW-0808">Transferase</keyword>
<dbReference type="CDD" id="cd00156">
    <property type="entry name" value="REC"/>
    <property type="match status" value="1"/>
</dbReference>
<dbReference type="InterPro" id="IPR001789">
    <property type="entry name" value="Sig_transdc_resp-reg_receiver"/>
</dbReference>
<evidence type="ECO:0000256" key="2">
    <source>
        <dbReference type="ARBA" id="ARBA00012438"/>
    </source>
</evidence>
<dbReference type="EC" id="2.7.13.3" evidence="2"/>
<sequence length="459" mass="48557">MADDSLDWLAGLGLVVIEERLDGSARSIGPGGASIIERFDVALARATHLTGSDARLGALIRQARASGAAMVELAGARIGLHRRGDRLLAIVVPQDRTSASIVHELANALTGIAGWTRLATTAGPMPERARSAVEVLDRATNDALDTARTLLASLQGHAEIGEGSDVSDVVGAAISMLRPLSDDKDIVVRAKLPTGLRAAARPAELRAIATNLIKNAIEALEPGGEIVVAADAADDRVVLTVVDDGPGMDDATLAHIFDPFVTHKASGTGLGLALVRDLAQARGGDVRAESGRGRGARFVVRLPALLDARAEARERRQNLRGSGVRRRSTAPLKRPIRVLVVDDDESLRGMVTATLEIRGASVVAVPGVHEAMAVDQTFDLALVDLSLRDGRGDCLLAWLREQHRTHRAVLMSGAPVTPDEVTHADEVLRKPFTLEDLAEVVDRVVRAGARAPRDRSRGA</sequence>
<feature type="domain" description="Histidine kinase" evidence="5">
    <location>
        <begin position="100"/>
        <end position="306"/>
    </location>
</feature>
<evidence type="ECO:0000259" key="5">
    <source>
        <dbReference type="PROSITE" id="PS50109"/>
    </source>
</evidence>
<evidence type="ECO:0000313" key="8">
    <source>
        <dbReference type="Proteomes" id="UP000034883"/>
    </source>
</evidence>
<gene>
    <name evidence="7" type="ORF">DB32_003652</name>
</gene>
<dbReference type="InterPro" id="IPR004358">
    <property type="entry name" value="Sig_transdc_His_kin-like_C"/>
</dbReference>
<dbReference type="SUPFAM" id="SSF55874">
    <property type="entry name" value="ATPase domain of HSP90 chaperone/DNA topoisomerase II/histidine kinase"/>
    <property type="match status" value="1"/>
</dbReference>
<dbReference type="PROSITE" id="PS50109">
    <property type="entry name" value="HIS_KIN"/>
    <property type="match status" value="1"/>
</dbReference>
<dbReference type="Gene3D" id="3.30.565.10">
    <property type="entry name" value="Histidine kinase-like ATPase, C-terminal domain"/>
    <property type="match status" value="1"/>
</dbReference>
<dbReference type="CDD" id="cd00075">
    <property type="entry name" value="HATPase"/>
    <property type="match status" value="1"/>
</dbReference>
<name>A0A0F6YJT9_9BACT</name>
<dbReference type="Pfam" id="PF00072">
    <property type="entry name" value="Response_reg"/>
    <property type="match status" value="1"/>
</dbReference>
<dbReference type="GO" id="GO:0000155">
    <property type="term" value="F:phosphorelay sensor kinase activity"/>
    <property type="evidence" value="ECO:0007669"/>
    <property type="project" value="TreeGrafter"/>
</dbReference>
<comment type="catalytic activity">
    <reaction evidence="1">
        <text>ATP + protein L-histidine = ADP + protein N-phospho-L-histidine.</text>
        <dbReference type="EC" id="2.7.13.3"/>
    </reaction>
</comment>